<protein>
    <submittedName>
        <fullName evidence="1">Uncharacterized protein</fullName>
    </submittedName>
</protein>
<sequence>MAHLITLLTFQMACVMGMGGPDWLRPELADQNDKTQYSESRFCKVNDFVEDAHGGLLEWHPASTPARHVRRGVVSNDHSGLGNSAGHAPLEVTSVPGFSHEPKVPINVETLRILEAIKITTQSPILTPATIKPIKSLPGYSRTQNYIKGDGNCLFRTFAYFRYADQDEHIRVRKEMVEYMKLHPLEFQDFVEGEDSDPKIRLKKYLDKMKNIGAWGDQLSIKALSELYHFNVVVLSITDLSVYPQLHVVEERSRDFMGVYLKDEHYELLFQVVSHEKRGKTVNDEMDPSYPSQSVPTDSIHITQVDNDNELNLSNY</sequence>
<dbReference type="Proteomes" id="UP001060170">
    <property type="component" value="Chromosome 3"/>
</dbReference>
<reference evidence="2" key="2">
    <citation type="journal article" date="2018" name="Mol. Plant Microbe Interact.">
        <title>Genome sequence resources for the wheat stripe rust pathogen (Puccinia striiformis f. sp. tritici) and the barley stripe rust pathogen (Puccinia striiformis f. sp. hordei).</title>
        <authorList>
            <person name="Xia C."/>
            <person name="Wang M."/>
            <person name="Yin C."/>
            <person name="Cornejo O.E."/>
            <person name="Hulbert S.H."/>
            <person name="Chen X."/>
        </authorList>
    </citation>
    <scope>NUCLEOTIDE SEQUENCE [LARGE SCALE GENOMIC DNA]</scope>
    <source>
        <strain evidence="2">93-210</strain>
    </source>
</reference>
<proteinExistence type="predicted"/>
<organism evidence="1 2">
    <name type="scientific">Puccinia striiformis f. sp. tritici</name>
    <dbReference type="NCBI Taxonomy" id="168172"/>
    <lineage>
        <taxon>Eukaryota</taxon>
        <taxon>Fungi</taxon>
        <taxon>Dikarya</taxon>
        <taxon>Basidiomycota</taxon>
        <taxon>Pucciniomycotina</taxon>
        <taxon>Pucciniomycetes</taxon>
        <taxon>Pucciniales</taxon>
        <taxon>Pucciniaceae</taxon>
        <taxon>Puccinia</taxon>
    </lineage>
</organism>
<reference evidence="1 2" key="3">
    <citation type="journal article" date="2022" name="Microbiol. Spectr.">
        <title>Folding features and dynamics of 3D genome architecture in plant fungal pathogens.</title>
        <authorList>
            <person name="Xia C."/>
        </authorList>
    </citation>
    <scope>NUCLEOTIDE SEQUENCE [LARGE SCALE GENOMIC DNA]</scope>
    <source>
        <strain evidence="1 2">93-210</strain>
    </source>
</reference>
<evidence type="ECO:0000313" key="1">
    <source>
        <dbReference type="EMBL" id="KAI7959699.1"/>
    </source>
</evidence>
<accession>A0ACC0ETG2</accession>
<dbReference type="EMBL" id="CM045867">
    <property type="protein sequence ID" value="KAI7959699.1"/>
    <property type="molecule type" value="Genomic_DNA"/>
</dbReference>
<name>A0ACC0ETG2_9BASI</name>
<evidence type="ECO:0000313" key="2">
    <source>
        <dbReference type="Proteomes" id="UP001060170"/>
    </source>
</evidence>
<keyword evidence="2" id="KW-1185">Reference proteome</keyword>
<reference evidence="2" key="1">
    <citation type="journal article" date="2018" name="BMC Genomics">
        <title>Genomic insights into host adaptation between the wheat stripe rust pathogen (Puccinia striiformis f. sp. tritici) and the barley stripe rust pathogen (Puccinia striiformis f. sp. hordei).</title>
        <authorList>
            <person name="Xia C."/>
            <person name="Wang M."/>
            <person name="Yin C."/>
            <person name="Cornejo O.E."/>
            <person name="Hulbert S.H."/>
            <person name="Chen X."/>
        </authorList>
    </citation>
    <scope>NUCLEOTIDE SEQUENCE [LARGE SCALE GENOMIC DNA]</scope>
    <source>
        <strain evidence="2">93-210</strain>
    </source>
</reference>
<gene>
    <name evidence="1" type="ORF">MJO28_003490</name>
</gene>
<comment type="caution">
    <text evidence="1">The sequence shown here is derived from an EMBL/GenBank/DDBJ whole genome shotgun (WGS) entry which is preliminary data.</text>
</comment>